<dbReference type="RefSeq" id="WP_345145564.1">
    <property type="nucleotide sequence ID" value="NZ_BAABDU010000005.1"/>
</dbReference>
<sequence>MKKTFLIIFIVFQTLIYSQTFDLGTNSLKWTREQKDFNSPPRAGVSDMSLKLWDNYTGTNAPSQYGTLLEIYGLQNHLISHLYFNNNWEGGQIMYRSAFYNENIWGEWRNLLDSKSNVASSGNLIIEGTGNNGIGTNNPEKKFQINASNDDAGLRIHTKTGDNNTNTPYLLLTGGYFPNNGVALQGVSDGGYGRKALAFYSGWQGNTDSPAISDLQERMRISSNGFVGIGTKNPETALNVNIGSGGSNGTAAIRVGGLTNYSSLELGIDGDYDGMIRSYGNNINYYAGHWKTKGTPASENHSHNWYTSKNGSSDWSSIKMTLNENGNLGIGTTNPKNKLDVNGTIHSKEVKVDLDFPAPDYVFANDYKLKTLDEVESYISKNSHLPEIPSAKEFEKNGIYLAQMNMALLKKIEELTLYTIQQNKKIIELELKNKKLEDVESRLKKLEEKAK</sequence>
<reference evidence="2" key="1">
    <citation type="journal article" date="2019" name="Int. J. Syst. Evol. Microbiol.">
        <title>The Global Catalogue of Microorganisms (GCM) 10K type strain sequencing project: providing services to taxonomists for standard genome sequencing and annotation.</title>
        <authorList>
            <consortium name="The Broad Institute Genomics Platform"/>
            <consortium name="The Broad Institute Genome Sequencing Center for Infectious Disease"/>
            <person name="Wu L."/>
            <person name="Ma J."/>
        </authorList>
    </citation>
    <scope>NUCLEOTIDE SEQUENCE [LARGE SCALE GENOMIC DNA]</scope>
    <source>
        <strain evidence="2">JCM 17337</strain>
    </source>
</reference>
<evidence type="ECO:0000313" key="2">
    <source>
        <dbReference type="Proteomes" id="UP001500748"/>
    </source>
</evidence>
<proteinExistence type="predicted"/>
<organism evidence="1 2">
    <name type="scientific">Flavobacterium ginsengiterrae</name>
    <dbReference type="NCBI Taxonomy" id="871695"/>
    <lineage>
        <taxon>Bacteria</taxon>
        <taxon>Pseudomonadati</taxon>
        <taxon>Bacteroidota</taxon>
        <taxon>Flavobacteriia</taxon>
        <taxon>Flavobacteriales</taxon>
        <taxon>Flavobacteriaceae</taxon>
        <taxon>Flavobacterium</taxon>
    </lineage>
</organism>
<keyword evidence="2" id="KW-1185">Reference proteome</keyword>
<dbReference type="EMBL" id="BAABDU010000005">
    <property type="protein sequence ID" value="GAA3774435.1"/>
    <property type="molecule type" value="Genomic_DNA"/>
</dbReference>
<dbReference type="Proteomes" id="UP001500748">
    <property type="component" value="Unassembled WGS sequence"/>
</dbReference>
<gene>
    <name evidence="1" type="ORF">GCM10022423_31380</name>
</gene>
<name>A0ABP7GWY2_9FLAO</name>
<evidence type="ECO:0000313" key="1">
    <source>
        <dbReference type="EMBL" id="GAA3774435.1"/>
    </source>
</evidence>
<protein>
    <recommendedName>
        <fullName evidence="3">Peptidase S74 domain-containing protein</fullName>
    </recommendedName>
</protein>
<accession>A0ABP7GWY2</accession>
<evidence type="ECO:0008006" key="3">
    <source>
        <dbReference type="Google" id="ProtNLM"/>
    </source>
</evidence>
<comment type="caution">
    <text evidence="1">The sequence shown here is derived from an EMBL/GenBank/DDBJ whole genome shotgun (WGS) entry which is preliminary data.</text>
</comment>